<proteinExistence type="predicted"/>
<dbReference type="AlphaFoldDB" id="A0AA38F6Y5"/>
<reference evidence="2 3" key="1">
    <citation type="journal article" date="2021" name="Nat. Plants">
        <title>The Taxus genome provides insights into paclitaxel biosynthesis.</title>
        <authorList>
            <person name="Xiong X."/>
            <person name="Gou J."/>
            <person name="Liao Q."/>
            <person name="Li Y."/>
            <person name="Zhou Q."/>
            <person name="Bi G."/>
            <person name="Li C."/>
            <person name="Du R."/>
            <person name="Wang X."/>
            <person name="Sun T."/>
            <person name="Guo L."/>
            <person name="Liang H."/>
            <person name="Lu P."/>
            <person name="Wu Y."/>
            <person name="Zhang Z."/>
            <person name="Ro D.K."/>
            <person name="Shang Y."/>
            <person name="Huang S."/>
            <person name="Yan J."/>
        </authorList>
    </citation>
    <scope>NUCLEOTIDE SEQUENCE [LARGE SCALE GENOMIC DNA]</scope>
    <source>
        <strain evidence="2">Ta-2019</strain>
    </source>
</reference>
<feature type="non-terminal residue" evidence="2">
    <location>
        <position position="174"/>
    </location>
</feature>
<dbReference type="Proteomes" id="UP000824469">
    <property type="component" value="Unassembled WGS sequence"/>
</dbReference>
<evidence type="ECO:0000256" key="1">
    <source>
        <dbReference type="SAM" id="MobiDB-lite"/>
    </source>
</evidence>
<dbReference type="EMBL" id="JAHRHJ020003813">
    <property type="protein sequence ID" value="KAH9290367.1"/>
    <property type="molecule type" value="Genomic_DNA"/>
</dbReference>
<feature type="region of interest" description="Disordered" evidence="1">
    <location>
        <begin position="106"/>
        <end position="134"/>
    </location>
</feature>
<keyword evidence="3" id="KW-1185">Reference proteome</keyword>
<name>A0AA38F6Y5_TAXCH</name>
<comment type="caution">
    <text evidence="2">The sequence shown here is derived from an EMBL/GenBank/DDBJ whole genome shotgun (WGS) entry which is preliminary data.</text>
</comment>
<evidence type="ECO:0000313" key="2">
    <source>
        <dbReference type="EMBL" id="KAH9290367.1"/>
    </source>
</evidence>
<accession>A0AA38F6Y5</accession>
<organism evidence="2 3">
    <name type="scientific">Taxus chinensis</name>
    <name type="common">Chinese yew</name>
    <name type="synonym">Taxus wallichiana var. chinensis</name>
    <dbReference type="NCBI Taxonomy" id="29808"/>
    <lineage>
        <taxon>Eukaryota</taxon>
        <taxon>Viridiplantae</taxon>
        <taxon>Streptophyta</taxon>
        <taxon>Embryophyta</taxon>
        <taxon>Tracheophyta</taxon>
        <taxon>Spermatophyta</taxon>
        <taxon>Pinopsida</taxon>
        <taxon>Pinidae</taxon>
        <taxon>Conifers II</taxon>
        <taxon>Cupressales</taxon>
        <taxon>Taxaceae</taxon>
        <taxon>Taxus</taxon>
    </lineage>
</organism>
<feature type="non-terminal residue" evidence="2">
    <location>
        <position position="1"/>
    </location>
</feature>
<evidence type="ECO:0000313" key="3">
    <source>
        <dbReference type="Proteomes" id="UP000824469"/>
    </source>
</evidence>
<protein>
    <submittedName>
        <fullName evidence="2">Uncharacterized protein</fullName>
    </submittedName>
</protein>
<gene>
    <name evidence="2" type="ORF">KI387_034484</name>
</gene>
<dbReference type="OMA" id="THAQHND"/>
<sequence>NSLGVVFSMARDTIDEVPMLSNSQLQRSSEVEVEVLSFPTRSASMSLHAMGGIRRQEQENKVIPFSGPIRNEGKRNTFIPMSGPLPMVRASEGTSMSALLRTVGKAEGTGTNSRGAASLSGGGHGMNDNRGKKHEHLLKSGPLGRCNDPFCTTCPSYYVKNTKKPQLRPAFDYE</sequence>